<evidence type="ECO:0000313" key="13">
    <source>
        <dbReference type="Proteomes" id="UP000199657"/>
    </source>
</evidence>
<dbReference type="PROSITE" id="PS52016">
    <property type="entry name" value="TONB_DEPENDENT_REC_3"/>
    <property type="match status" value="1"/>
</dbReference>
<dbReference type="AlphaFoldDB" id="A0A1H8TEF3"/>
<dbReference type="SUPFAM" id="SSF56935">
    <property type="entry name" value="Porins"/>
    <property type="match status" value="1"/>
</dbReference>
<feature type="domain" description="TonB-dependent receptor-like beta-barrel" evidence="10">
    <location>
        <begin position="211"/>
        <end position="629"/>
    </location>
</feature>
<keyword evidence="4 8" id="KW-0812">Transmembrane</keyword>
<evidence type="ECO:0000256" key="5">
    <source>
        <dbReference type="ARBA" id="ARBA00023077"/>
    </source>
</evidence>
<dbReference type="EMBL" id="FOEG01000004">
    <property type="protein sequence ID" value="SEO88974.1"/>
    <property type="molecule type" value="Genomic_DNA"/>
</dbReference>
<sequence>MALQQPGPFGAVGVFAVMLSSAAHGEDAVRLDPVTVTGQFPASTLPVADETAAELERIPGGTSLVDLDTVREGRTANLEDALGTTPGVYARSRFGQDETRLSIRGSGLTQTFNNRGVRLLRDGLPVTEADGNTRNQLMDPLTADHMAVYRGANAMGYGAATLGGAINMVSPTGYNSDPLSLRAETGSFGYRRLQAKGATIGERTDAVGTVTGSWQDGFRDNSRQRAIRGYGNVGFQHDDRSQTRLHVEAQDHQLELPGSLTRDQLRNDRRQANPQFEDANAARDLQLGRVTAHHQRQLSDTDQLDLGAFVQDLRMEHPMPFFDLDTTRQDAGVSARHVIESGANRFTWGTLAVTGRERADDRDDDTRDRSTASTVELFADNHYAVTDATTLIGSAQLAWARREVDVTRGDDPDGSRNYRSVSPRIGVLHDLPGDVQLFGNLSRSTEAPVTGELVGNDGELLDQQTADTLELGLRRSGVRWSGEAAVYHARLRDEILLFEDPDNPFDSATRNADRTIHQGVELGLGHRQGLTETLTLETNLTYTYNDFRFDGDSDWGDNRLPGIPRHMARLDVRARHASGAYAGPVVEAASSYPVDFANNEDADSFVIWGLRAGYRSPEGWRVFVDGRNLGDRTYAANTGIVDSADATSTVYNPGAPRSVYGGVEWTW</sequence>
<dbReference type="STRING" id="406100.SAMN04488052_10483"/>
<evidence type="ECO:0000256" key="6">
    <source>
        <dbReference type="ARBA" id="ARBA00023136"/>
    </source>
</evidence>
<evidence type="ECO:0000259" key="10">
    <source>
        <dbReference type="Pfam" id="PF00593"/>
    </source>
</evidence>
<dbReference type="OrthoDB" id="9760620at2"/>
<accession>A0A1H8TEF3</accession>
<evidence type="ECO:0000256" key="3">
    <source>
        <dbReference type="ARBA" id="ARBA00022452"/>
    </source>
</evidence>
<evidence type="ECO:0000256" key="7">
    <source>
        <dbReference type="ARBA" id="ARBA00023237"/>
    </source>
</evidence>
<evidence type="ECO:0000256" key="9">
    <source>
        <dbReference type="RuleBase" id="RU003357"/>
    </source>
</evidence>
<reference evidence="12 13" key="1">
    <citation type="submission" date="2016-10" db="EMBL/GenBank/DDBJ databases">
        <authorList>
            <person name="de Groot N.N."/>
        </authorList>
    </citation>
    <scope>NUCLEOTIDE SEQUENCE [LARGE SCALE GENOMIC DNA]</scope>
    <source>
        <strain evidence="12 13">CGMCC 1.6291</strain>
    </source>
</reference>
<dbReference type="Pfam" id="PF00593">
    <property type="entry name" value="TonB_dep_Rec_b-barrel"/>
    <property type="match status" value="1"/>
</dbReference>
<comment type="subcellular location">
    <subcellularLocation>
        <location evidence="1 8">Cell outer membrane</location>
        <topology evidence="1 8">Multi-pass membrane protein</topology>
    </subcellularLocation>
</comment>
<dbReference type="Gene3D" id="2.170.130.10">
    <property type="entry name" value="TonB-dependent receptor, plug domain"/>
    <property type="match status" value="1"/>
</dbReference>
<dbReference type="GO" id="GO:0044718">
    <property type="term" value="P:siderophore transmembrane transport"/>
    <property type="evidence" value="ECO:0007669"/>
    <property type="project" value="TreeGrafter"/>
</dbReference>
<dbReference type="InterPro" id="IPR000531">
    <property type="entry name" value="Beta-barrel_TonB"/>
</dbReference>
<evidence type="ECO:0000256" key="8">
    <source>
        <dbReference type="PROSITE-ProRule" id="PRU01360"/>
    </source>
</evidence>
<name>A0A1H8TEF3_9GAMM</name>
<keyword evidence="5 9" id="KW-0798">TonB box</keyword>
<dbReference type="InterPro" id="IPR012910">
    <property type="entry name" value="Plug_dom"/>
</dbReference>
<proteinExistence type="inferred from homology"/>
<evidence type="ECO:0000256" key="2">
    <source>
        <dbReference type="ARBA" id="ARBA00022448"/>
    </source>
</evidence>
<feature type="domain" description="TonB-dependent receptor plug" evidence="11">
    <location>
        <begin position="56"/>
        <end position="165"/>
    </location>
</feature>
<dbReference type="InterPro" id="IPR037066">
    <property type="entry name" value="Plug_dom_sf"/>
</dbReference>
<dbReference type="Proteomes" id="UP000199657">
    <property type="component" value="Unassembled WGS sequence"/>
</dbReference>
<evidence type="ECO:0000256" key="1">
    <source>
        <dbReference type="ARBA" id="ARBA00004571"/>
    </source>
</evidence>
<keyword evidence="2 8" id="KW-0813">Transport</keyword>
<evidence type="ECO:0000313" key="12">
    <source>
        <dbReference type="EMBL" id="SEO88974.1"/>
    </source>
</evidence>
<dbReference type="PANTHER" id="PTHR30069:SF28">
    <property type="entry name" value="TONB-DEPENDENT RECEPTOR YNCD-RELATED"/>
    <property type="match status" value="1"/>
</dbReference>
<keyword evidence="6 8" id="KW-0472">Membrane</keyword>
<organism evidence="12 13">
    <name type="scientific">Aquisalimonas asiatica</name>
    <dbReference type="NCBI Taxonomy" id="406100"/>
    <lineage>
        <taxon>Bacteria</taxon>
        <taxon>Pseudomonadati</taxon>
        <taxon>Pseudomonadota</taxon>
        <taxon>Gammaproteobacteria</taxon>
        <taxon>Chromatiales</taxon>
        <taxon>Ectothiorhodospiraceae</taxon>
        <taxon>Aquisalimonas</taxon>
    </lineage>
</organism>
<keyword evidence="13" id="KW-1185">Reference proteome</keyword>
<dbReference type="Gene3D" id="2.40.170.20">
    <property type="entry name" value="TonB-dependent receptor, beta-barrel domain"/>
    <property type="match status" value="1"/>
</dbReference>
<keyword evidence="7 8" id="KW-0998">Cell outer membrane</keyword>
<comment type="similarity">
    <text evidence="8 9">Belongs to the TonB-dependent receptor family.</text>
</comment>
<gene>
    <name evidence="12" type="ORF">SAMN04488052_10483</name>
</gene>
<dbReference type="InterPro" id="IPR039426">
    <property type="entry name" value="TonB-dep_rcpt-like"/>
</dbReference>
<dbReference type="InterPro" id="IPR036942">
    <property type="entry name" value="Beta-barrel_TonB_sf"/>
</dbReference>
<dbReference type="RefSeq" id="WP_091643208.1">
    <property type="nucleotide sequence ID" value="NZ_FOEG01000004.1"/>
</dbReference>
<evidence type="ECO:0000259" key="11">
    <source>
        <dbReference type="Pfam" id="PF07715"/>
    </source>
</evidence>
<protein>
    <submittedName>
        <fullName evidence="12">Iron complex outermembrane recepter protein</fullName>
    </submittedName>
</protein>
<dbReference type="PANTHER" id="PTHR30069">
    <property type="entry name" value="TONB-DEPENDENT OUTER MEMBRANE RECEPTOR"/>
    <property type="match status" value="1"/>
</dbReference>
<evidence type="ECO:0000256" key="4">
    <source>
        <dbReference type="ARBA" id="ARBA00022692"/>
    </source>
</evidence>
<dbReference type="Pfam" id="PF07715">
    <property type="entry name" value="Plug"/>
    <property type="match status" value="1"/>
</dbReference>
<dbReference type="GO" id="GO:0009279">
    <property type="term" value="C:cell outer membrane"/>
    <property type="evidence" value="ECO:0007669"/>
    <property type="project" value="UniProtKB-SubCell"/>
</dbReference>
<dbReference type="GO" id="GO:0015344">
    <property type="term" value="F:siderophore uptake transmembrane transporter activity"/>
    <property type="evidence" value="ECO:0007669"/>
    <property type="project" value="TreeGrafter"/>
</dbReference>
<keyword evidence="3 8" id="KW-1134">Transmembrane beta strand</keyword>